<comment type="caution">
    <text evidence="4">The sequence shown here is derived from an EMBL/GenBank/DDBJ whole genome shotgun (WGS) entry which is preliminary data.</text>
</comment>
<evidence type="ECO:0000256" key="1">
    <source>
        <dbReference type="SAM" id="Phobius"/>
    </source>
</evidence>
<dbReference type="CDD" id="cd00130">
    <property type="entry name" value="PAS"/>
    <property type="match status" value="1"/>
</dbReference>
<dbReference type="SUPFAM" id="SSF55785">
    <property type="entry name" value="PYP-like sensor domain (PAS domain)"/>
    <property type="match status" value="1"/>
</dbReference>
<dbReference type="InterPro" id="IPR043128">
    <property type="entry name" value="Rev_trsase/Diguanyl_cyclase"/>
</dbReference>
<dbReference type="SMART" id="SM00086">
    <property type="entry name" value="PAC"/>
    <property type="match status" value="1"/>
</dbReference>
<gene>
    <name evidence="4" type="ORF">C6P64_03060</name>
</gene>
<dbReference type="InterPro" id="IPR035965">
    <property type="entry name" value="PAS-like_dom_sf"/>
</dbReference>
<dbReference type="Proteomes" id="UP000238589">
    <property type="component" value="Unassembled WGS sequence"/>
</dbReference>
<dbReference type="InterPro" id="IPR001610">
    <property type="entry name" value="PAC"/>
</dbReference>
<dbReference type="NCBIfam" id="TIGR00254">
    <property type="entry name" value="GGDEF"/>
    <property type="match status" value="1"/>
</dbReference>
<dbReference type="AlphaFoldDB" id="A0A2S9K871"/>
<dbReference type="InterPro" id="IPR029787">
    <property type="entry name" value="Nucleotide_cyclase"/>
</dbReference>
<evidence type="ECO:0000313" key="4">
    <source>
        <dbReference type="EMBL" id="PRD66656.1"/>
    </source>
</evidence>
<dbReference type="EMBL" id="PVLQ01000011">
    <property type="protein sequence ID" value="PRD66656.1"/>
    <property type="molecule type" value="Genomic_DNA"/>
</dbReference>
<dbReference type="SMART" id="SM00091">
    <property type="entry name" value="PAS"/>
    <property type="match status" value="1"/>
</dbReference>
<sequence>MVDHPNGNYYAAMPHESLPSNDMCARGTAASRFAAPLLTAGPIALIALPQPAWAGWAVPPAAAPATGLMLAAGLVWLWLGKRRSDQALRRSRLSLAALQQDGQAAEARWQASVEQAGCATQAATGERDRLEQALFASQQRLQRQLECASELVFALDLDGCIQQLSANWREALGVDPERLLGQSHAWLVHADDLPACQAIIERALASRRRQGEVEYRIRHAEGDWRWHAARVAPLFDPGGRRVGLLGVARELGADLRSGAYPRAHFDALTGLPGRLLCLDRLQQALLQAERHGGRSAWLQIELDHFGPVNARWGHAIGDLLLQEVASRIASCVRRSDTVGRGEGDHFMVLLPAVGCTREALEVADKIRRKLSEPMLLRGQRFALTSRIGVALYPLHGMDEDELSASAGLAASRAKDAGRNCVALPDRLPDPLHELPEAA</sequence>
<evidence type="ECO:0000259" key="2">
    <source>
        <dbReference type="PROSITE" id="PS50112"/>
    </source>
</evidence>
<name>A0A2S9K871_9BURK</name>
<keyword evidence="5" id="KW-1185">Reference proteome</keyword>
<evidence type="ECO:0000313" key="5">
    <source>
        <dbReference type="Proteomes" id="UP000238589"/>
    </source>
</evidence>
<dbReference type="NCBIfam" id="TIGR00229">
    <property type="entry name" value="sensory_box"/>
    <property type="match status" value="1"/>
</dbReference>
<dbReference type="PROSITE" id="PS50887">
    <property type="entry name" value="GGDEF"/>
    <property type="match status" value="1"/>
</dbReference>
<protein>
    <recommendedName>
        <fullName evidence="6">Sensor domain-containing diguanylate cyclase</fullName>
    </recommendedName>
</protein>
<dbReference type="CDD" id="cd01949">
    <property type="entry name" value="GGDEF"/>
    <property type="match status" value="1"/>
</dbReference>
<feature type="domain" description="GGDEF" evidence="3">
    <location>
        <begin position="293"/>
        <end position="426"/>
    </location>
</feature>
<dbReference type="InterPro" id="IPR000014">
    <property type="entry name" value="PAS"/>
</dbReference>
<keyword evidence="1" id="KW-0472">Membrane</keyword>
<dbReference type="Gene3D" id="3.30.70.270">
    <property type="match status" value="1"/>
</dbReference>
<organism evidence="4 5">
    <name type="scientific">Malikia granosa</name>
    <dbReference type="NCBI Taxonomy" id="263067"/>
    <lineage>
        <taxon>Bacteria</taxon>
        <taxon>Pseudomonadati</taxon>
        <taxon>Pseudomonadota</taxon>
        <taxon>Betaproteobacteria</taxon>
        <taxon>Burkholderiales</taxon>
        <taxon>Comamonadaceae</taxon>
        <taxon>Malikia</taxon>
    </lineage>
</organism>
<dbReference type="PROSITE" id="PS50112">
    <property type="entry name" value="PAS"/>
    <property type="match status" value="1"/>
</dbReference>
<evidence type="ECO:0000259" key="3">
    <source>
        <dbReference type="PROSITE" id="PS50887"/>
    </source>
</evidence>
<dbReference type="Gene3D" id="3.30.450.20">
    <property type="entry name" value="PAS domain"/>
    <property type="match status" value="1"/>
</dbReference>
<dbReference type="InterPro" id="IPR013655">
    <property type="entry name" value="PAS_fold_3"/>
</dbReference>
<dbReference type="Pfam" id="PF00990">
    <property type="entry name" value="GGDEF"/>
    <property type="match status" value="1"/>
</dbReference>
<keyword evidence="1" id="KW-1133">Transmembrane helix</keyword>
<keyword evidence="1" id="KW-0812">Transmembrane</keyword>
<accession>A0A2S9K871</accession>
<reference evidence="4 5" key="1">
    <citation type="submission" date="2018-03" db="EMBL/GenBank/DDBJ databases">
        <title>Comparative genomics illustrates the genes involved in a hyperalkaliphilic mechanisms of Serpentinomonas isolated from highly-alkaline calcium-rich serpentinized springs.</title>
        <authorList>
            <person name="Suzuki S."/>
            <person name="Ishii S."/>
            <person name="Walworth N."/>
            <person name="Bird L."/>
            <person name="Kuenen J.G."/>
            <person name="Nealson K.H."/>
        </authorList>
    </citation>
    <scope>NUCLEOTIDE SEQUENCE [LARGE SCALE GENOMIC DNA]</scope>
    <source>
        <strain evidence="4 5">P1</strain>
    </source>
</reference>
<feature type="transmembrane region" description="Helical" evidence="1">
    <location>
        <begin position="61"/>
        <end position="80"/>
    </location>
</feature>
<feature type="domain" description="PAS" evidence="2">
    <location>
        <begin position="137"/>
        <end position="207"/>
    </location>
</feature>
<evidence type="ECO:0008006" key="6">
    <source>
        <dbReference type="Google" id="ProtNLM"/>
    </source>
</evidence>
<proteinExistence type="predicted"/>
<dbReference type="SMART" id="SM00267">
    <property type="entry name" value="GGDEF"/>
    <property type="match status" value="1"/>
</dbReference>
<dbReference type="PANTHER" id="PTHR44757">
    <property type="entry name" value="DIGUANYLATE CYCLASE DGCP"/>
    <property type="match status" value="1"/>
</dbReference>
<dbReference type="SUPFAM" id="SSF55073">
    <property type="entry name" value="Nucleotide cyclase"/>
    <property type="match status" value="1"/>
</dbReference>
<dbReference type="InterPro" id="IPR000160">
    <property type="entry name" value="GGDEF_dom"/>
</dbReference>
<dbReference type="PANTHER" id="PTHR44757:SF2">
    <property type="entry name" value="BIOFILM ARCHITECTURE MAINTENANCE PROTEIN MBAA"/>
    <property type="match status" value="1"/>
</dbReference>
<dbReference type="InterPro" id="IPR052155">
    <property type="entry name" value="Biofilm_reg_signaling"/>
</dbReference>
<dbReference type="Pfam" id="PF08447">
    <property type="entry name" value="PAS_3"/>
    <property type="match status" value="1"/>
</dbReference>